<reference evidence="1 2" key="1">
    <citation type="submission" date="2012-09" db="EMBL/GenBank/DDBJ databases">
        <title>The Genome Sequence of Bacteroides oleiciplenus YIT 12058.</title>
        <authorList>
            <consortium name="The Broad Institute Genome Sequencing Platform"/>
            <person name="Earl A."/>
            <person name="Ward D."/>
            <person name="Feldgarden M."/>
            <person name="Gevers D."/>
            <person name="Morotomi M."/>
            <person name="Walker B."/>
            <person name="Young S.K."/>
            <person name="Zeng Q."/>
            <person name="Gargeya S."/>
            <person name="Fitzgerald M."/>
            <person name="Haas B."/>
            <person name="Abouelleil A."/>
            <person name="Alvarado L."/>
            <person name="Arachchi H.M."/>
            <person name="Berlin A.M."/>
            <person name="Chapman S.B."/>
            <person name="Goldberg J."/>
            <person name="Griggs A."/>
            <person name="Gujja S."/>
            <person name="Hansen M."/>
            <person name="Howarth C."/>
            <person name="Imamovic A."/>
            <person name="Larimer J."/>
            <person name="McCowen C."/>
            <person name="Montmayeur A."/>
            <person name="Murphy C."/>
            <person name="Neiman D."/>
            <person name="Pearson M."/>
            <person name="Priest M."/>
            <person name="Roberts A."/>
            <person name="Saif S."/>
            <person name="Shea T."/>
            <person name="Sisk P."/>
            <person name="Sykes S."/>
            <person name="Wortman J."/>
            <person name="Nusbaum C."/>
            <person name="Birren B."/>
        </authorList>
    </citation>
    <scope>NUCLEOTIDE SEQUENCE [LARGE SCALE GENOMIC DNA]</scope>
    <source>
        <strain evidence="1 2">YIT 12058</strain>
    </source>
</reference>
<dbReference type="AlphaFoldDB" id="K9ECC7"/>
<accession>K9ECC7</accession>
<protein>
    <submittedName>
        <fullName evidence="1">Uncharacterized protein</fullName>
    </submittedName>
</protein>
<keyword evidence="2" id="KW-1185">Reference proteome</keyword>
<evidence type="ECO:0000313" key="1">
    <source>
        <dbReference type="EMBL" id="EKU88617.1"/>
    </source>
</evidence>
<dbReference type="HOGENOM" id="CLU_2931681_0_0_10"/>
<dbReference type="PATRIC" id="fig|742727.4.peg.4318"/>
<sequence>MEPVLLEMRKCISMDMRKEELVPKKRHTKKKKEDFRKNEKLKNRCNTLIFALLRKQKRFQ</sequence>
<dbReference type="EMBL" id="ADLF01000019">
    <property type="protein sequence ID" value="EKU88617.1"/>
    <property type="molecule type" value="Genomic_DNA"/>
</dbReference>
<comment type="caution">
    <text evidence="1">The sequence shown here is derived from an EMBL/GenBank/DDBJ whole genome shotgun (WGS) entry which is preliminary data.</text>
</comment>
<dbReference type="Proteomes" id="UP000009872">
    <property type="component" value="Unassembled WGS sequence"/>
</dbReference>
<organism evidence="1 2">
    <name type="scientific">Bacteroides oleiciplenus YIT 12058</name>
    <dbReference type="NCBI Taxonomy" id="742727"/>
    <lineage>
        <taxon>Bacteria</taxon>
        <taxon>Pseudomonadati</taxon>
        <taxon>Bacteroidota</taxon>
        <taxon>Bacteroidia</taxon>
        <taxon>Bacteroidales</taxon>
        <taxon>Bacteroidaceae</taxon>
        <taxon>Bacteroides</taxon>
    </lineage>
</organism>
<evidence type="ECO:0000313" key="2">
    <source>
        <dbReference type="Proteomes" id="UP000009872"/>
    </source>
</evidence>
<proteinExistence type="predicted"/>
<name>K9ECC7_9BACE</name>
<gene>
    <name evidence="1" type="ORF">HMPREF9447_04232</name>
</gene>